<reference evidence="2" key="1">
    <citation type="submission" date="2019-05" db="EMBL/GenBank/DDBJ databases">
        <title>Isolation, diversity and antifungal activity of Actinobacteria from wheat.</title>
        <authorList>
            <person name="Yu B."/>
        </authorList>
    </citation>
    <scope>NUCLEOTIDE SEQUENCE [LARGE SCALE GENOMIC DNA]</scope>
    <source>
        <strain evidence="2">NEAU-HEGS1-5</strain>
    </source>
</reference>
<dbReference type="InterPro" id="IPR017853">
    <property type="entry name" value="GH"/>
</dbReference>
<accession>A0A5R8YIN3</accession>
<name>A0A5R8YIN3_9ACTN</name>
<dbReference type="SUPFAM" id="SSF51445">
    <property type="entry name" value="(Trans)glycosidases"/>
    <property type="match status" value="1"/>
</dbReference>
<dbReference type="OrthoDB" id="7323510at2"/>
<dbReference type="EMBL" id="VANP01000019">
    <property type="protein sequence ID" value="TLP52412.1"/>
    <property type="molecule type" value="Genomic_DNA"/>
</dbReference>
<protein>
    <submittedName>
        <fullName evidence="2">DUF1906 domain-containing protein</fullName>
    </submittedName>
</protein>
<comment type="caution">
    <text evidence="2">The sequence shown here is derived from an EMBL/GenBank/DDBJ whole genome shotgun (WGS) entry which is preliminary data.</text>
</comment>
<organism evidence="2 3">
    <name type="scientific">Microbispora triticiradicis</name>
    <dbReference type="NCBI Taxonomy" id="2200763"/>
    <lineage>
        <taxon>Bacteria</taxon>
        <taxon>Bacillati</taxon>
        <taxon>Actinomycetota</taxon>
        <taxon>Actinomycetes</taxon>
        <taxon>Streptosporangiales</taxon>
        <taxon>Streptosporangiaceae</taxon>
        <taxon>Microbispora</taxon>
    </lineage>
</organism>
<sequence length="170" mass="18169">MFVGFDRYGYPGDGLMQSLWNSVSDLTFVCLYLAPAPSHPNQSWMDAVPALQSMGWGLVPTYVGQQVIGNGSHTVTAEQGVADAANASTLASAAQLASGSVLYLDIENGGRMPDNQVDYVTAWIREIHSNSDYWAGVYCSRSKTAKQVADAAADVVTETGHDVATWCTGR</sequence>
<proteinExistence type="predicted"/>
<dbReference type="Gene3D" id="3.20.20.80">
    <property type="entry name" value="Glycosidases"/>
    <property type="match status" value="1"/>
</dbReference>
<dbReference type="Proteomes" id="UP000309033">
    <property type="component" value="Unassembled WGS sequence"/>
</dbReference>
<evidence type="ECO:0000313" key="3">
    <source>
        <dbReference type="Proteomes" id="UP000309033"/>
    </source>
</evidence>
<evidence type="ECO:0000259" key="1">
    <source>
        <dbReference type="Pfam" id="PF08924"/>
    </source>
</evidence>
<gene>
    <name evidence="2" type="ORF">FED44_32415</name>
</gene>
<evidence type="ECO:0000313" key="2">
    <source>
        <dbReference type="EMBL" id="TLP52412.1"/>
    </source>
</evidence>
<dbReference type="Pfam" id="PF08924">
    <property type="entry name" value="Rv2525c_GlyHyd-like"/>
    <property type="match status" value="1"/>
</dbReference>
<feature type="domain" description="Rv2525c-like glycoside hydrolase-like" evidence="1">
    <location>
        <begin position="24"/>
        <end position="153"/>
    </location>
</feature>
<dbReference type="AlphaFoldDB" id="A0A5R8YIN3"/>
<dbReference type="InterPro" id="IPR015020">
    <property type="entry name" value="Rv2525c-like_Glyco_Hydro-like"/>
</dbReference>
<keyword evidence="3" id="KW-1185">Reference proteome</keyword>